<dbReference type="InterPro" id="IPR025736">
    <property type="entry name" value="PucR_C-HTH_dom"/>
</dbReference>
<feature type="domain" description="Purine catabolism PurC-like" evidence="1">
    <location>
        <begin position="28"/>
        <end position="121"/>
    </location>
</feature>
<evidence type="ECO:0000313" key="4">
    <source>
        <dbReference type="Proteomes" id="UP001239414"/>
    </source>
</evidence>
<feature type="domain" description="PucR C-terminal helix-turn-helix" evidence="2">
    <location>
        <begin position="438"/>
        <end position="492"/>
    </location>
</feature>
<accession>A0ABT7FRN7</accession>
<evidence type="ECO:0000313" key="3">
    <source>
        <dbReference type="EMBL" id="MDK4248239.1"/>
    </source>
</evidence>
<dbReference type="Gene3D" id="1.10.10.2840">
    <property type="entry name" value="PucR C-terminal helix-turn-helix domain"/>
    <property type="match status" value="1"/>
</dbReference>
<sequence>MSTSTFTWLFHQSKLQLRPLHCPHQSFTTVQASELKNPTEFTKEGAVVLTLGLAFEHSPADFSTYARTLASAGVHGIGFGTGLVFSKVPPELERACIDYGLTLFEVPRAIPFISIINAVNAEFTRQDQEQRRVFERQQERLNRAATQGINSLITHAGKELHAAVTLTDAQGIEIASATYQGLDALKTTNDSSFSVSDSPSTAHSVNSKNSGNLSTVTTYFQSNSQHRYGLTVCATEKIGSFDRALIRHVVGLAGLLLQPPWSTAQDLLGQLALAVQLESSVPMLLEAAFSTLSTSDNVTAYLVCADTPAQLRRVLASLKHTTAQGGTNYFHLPVDNSAALIVTAPADDVSQEKVLSAPNLPTVRVSILPRIPWREVNPELITQMIKHAHSLDRGTSSIYSSPAPDWLHNPYVREALENRRSTTIDVLTDYDTEHGTQLLSTLEAFLRAGSQIASASEHLAVHRHTVRSRIRKIQALCGVDLTDPVVRAELLLLVVSD</sequence>
<organism evidence="3 4">
    <name type="scientific">Corynebacterium accolens</name>
    <dbReference type="NCBI Taxonomy" id="38284"/>
    <lineage>
        <taxon>Bacteria</taxon>
        <taxon>Bacillati</taxon>
        <taxon>Actinomycetota</taxon>
        <taxon>Actinomycetes</taxon>
        <taxon>Mycobacteriales</taxon>
        <taxon>Corynebacteriaceae</taxon>
        <taxon>Corynebacterium</taxon>
    </lineage>
</organism>
<dbReference type="InterPro" id="IPR051448">
    <property type="entry name" value="CdaR-like_regulators"/>
</dbReference>
<evidence type="ECO:0000259" key="1">
    <source>
        <dbReference type="Pfam" id="PF07905"/>
    </source>
</evidence>
<name>A0ABT7FRN7_9CORY</name>
<keyword evidence="4" id="KW-1185">Reference proteome</keyword>
<gene>
    <name evidence="3" type="ORF">QPX34_09475</name>
</gene>
<dbReference type="InterPro" id="IPR042070">
    <property type="entry name" value="PucR_C-HTH_sf"/>
</dbReference>
<dbReference type="PANTHER" id="PTHR33744">
    <property type="entry name" value="CARBOHYDRATE DIACID REGULATOR"/>
    <property type="match status" value="1"/>
</dbReference>
<dbReference type="Proteomes" id="UP001239414">
    <property type="component" value="Unassembled WGS sequence"/>
</dbReference>
<dbReference type="RefSeq" id="WP_237800039.1">
    <property type="nucleotide sequence ID" value="NZ_JAHWRA010000012.1"/>
</dbReference>
<dbReference type="PANTHER" id="PTHR33744:SF7">
    <property type="entry name" value="PUCR FAMILY TRANSCRIPTIONAL REGULATOR"/>
    <property type="match status" value="1"/>
</dbReference>
<comment type="caution">
    <text evidence="3">The sequence shown here is derived from an EMBL/GenBank/DDBJ whole genome shotgun (WGS) entry which is preliminary data.</text>
</comment>
<dbReference type="Pfam" id="PF13556">
    <property type="entry name" value="HTH_30"/>
    <property type="match status" value="1"/>
</dbReference>
<dbReference type="InterPro" id="IPR012914">
    <property type="entry name" value="PucR_dom"/>
</dbReference>
<reference evidence="3 4" key="1">
    <citation type="submission" date="2023-05" db="EMBL/GenBank/DDBJ databases">
        <title>Metabolic capabilities are highly conserved among human nasal-associated Corynebacterium species in pangenomic analyses.</title>
        <authorList>
            <person name="Tran T.H."/>
            <person name="Roberts A.Q."/>
            <person name="Escapa I.F."/>
            <person name="Gao W."/>
            <person name="Conlan S."/>
            <person name="Kong H."/>
            <person name="Segre J.A."/>
            <person name="Kelly M.S."/>
            <person name="Lemon K.P."/>
        </authorList>
    </citation>
    <scope>NUCLEOTIDE SEQUENCE [LARGE SCALE GENOMIC DNA]</scope>
    <source>
        <strain evidence="3 4">KPL3802</strain>
    </source>
</reference>
<proteinExistence type="predicted"/>
<protein>
    <submittedName>
        <fullName evidence="3">PucR family transcriptional regulator</fullName>
    </submittedName>
</protein>
<dbReference type="Pfam" id="PF07905">
    <property type="entry name" value="PucR"/>
    <property type="match status" value="1"/>
</dbReference>
<evidence type="ECO:0000259" key="2">
    <source>
        <dbReference type="Pfam" id="PF13556"/>
    </source>
</evidence>
<dbReference type="EMBL" id="JASNUO010000010">
    <property type="protein sequence ID" value="MDK4248239.1"/>
    <property type="molecule type" value="Genomic_DNA"/>
</dbReference>